<accession>A0A5E7Q5M7</accession>
<reference evidence="3 4" key="1">
    <citation type="submission" date="2019-09" db="EMBL/GenBank/DDBJ databases">
        <authorList>
            <person name="Chandra G."/>
            <person name="Truman W A."/>
        </authorList>
    </citation>
    <scope>NUCLEOTIDE SEQUENCE [LARGE SCALE GENOMIC DNA]</scope>
    <source>
        <strain evidence="3">PS880</strain>
    </source>
</reference>
<sequence length="171" mass="18162">MSEVRDLANRIMMALARGVLRMSSDAGKRQQIQIELLEGELRDQIEVMQFYGVYSRPLVGADYAVAFLGGNREQGIAIASADRRYHLQLLEGEVALADDLGNVIRLGRDAMTVNSVGPLNITAPAINITGPVTINGDVTTTGHIVNNGKHVDSEHTHGGVTPGSGTTGAPS</sequence>
<dbReference type="Proteomes" id="UP000375525">
    <property type="component" value="Unassembled WGS sequence"/>
</dbReference>
<dbReference type="EMBL" id="CABVIH010000040">
    <property type="protein sequence ID" value="VVP57015.1"/>
    <property type="molecule type" value="Genomic_DNA"/>
</dbReference>
<dbReference type="Pfam" id="PF06890">
    <property type="entry name" value="Phage_Mu_Gp45"/>
    <property type="match status" value="1"/>
</dbReference>
<dbReference type="RefSeq" id="WP_150782486.1">
    <property type="nucleotide sequence ID" value="NZ_CABVIH010000040.1"/>
</dbReference>
<proteinExistence type="predicted"/>
<evidence type="ECO:0000259" key="2">
    <source>
        <dbReference type="Pfam" id="PF06890"/>
    </source>
</evidence>
<dbReference type="OrthoDB" id="9802994at2"/>
<dbReference type="InterPro" id="IPR014462">
    <property type="entry name" value="Phage_Mu_Gp45"/>
</dbReference>
<feature type="region of interest" description="Disordered" evidence="1">
    <location>
        <begin position="147"/>
        <end position="171"/>
    </location>
</feature>
<gene>
    <name evidence="3" type="ORF">PS880_05774</name>
</gene>
<feature type="compositionally biased region" description="Gly residues" evidence="1">
    <location>
        <begin position="160"/>
        <end position="171"/>
    </location>
</feature>
<dbReference type="InterPro" id="IPR053861">
    <property type="entry name" value="Phage_Mu_Gp45_N"/>
</dbReference>
<protein>
    <recommendedName>
        <fullName evidence="2">Bacteriophage Mu Gp45 N-terminal domain-containing protein</fullName>
    </recommendedName>
</protein>
<name>A0A5E7Q5M7_PSEFL</name>
<organism evidence="3 4">
    <name type="scientific">Pseudomonas fluorescens</name>
    <dbReference type="NCBI Taxonomy" id="294"/>
    <lineage>
        <taxon>Bacteria</taxon>
        <taxon>Pseudomonadati</taxon>
        <taxon>Pseudomonadota</taxon>
        <taxon>Gammaproteobacteria</taxon>
        <taxon>Pseudomonadales</taxon>
        <taxon>Pseudomonadaceae</taxon>
        <taxon>Pseudomonas</taxon>
    </lineage>
</organism>
<dbReference type="PIRSF" id="PIRSF012337">
    <property type="entry name" value="gp45"/>
    <property type="match status" value="1"/>
</dbReference>
<evidence type="ECO:0000313" key="3">
    <source>
        <dbReference type="EMBL" id="VVP57015.1"/>
    </source>
</evidence>
<evidence type="ECO:0000256" key="1">
    <source>
        <dbReference type="SAM" id="MobiDB-lite"/>
    </source>
</evidence>
<dbReference type="InterPro" id="IPR044033">
    <property type="entry name" value="GpV-like_apex"/>
</dbReference>
<dbReference type="Pfam" id="PF18946">
    <property type="entry name" value="Apex"/>
    <property type="match status" value="1"/>
</dbReference>
<feature type="domain" description="Bacteriophage Mu Gp45 N-terminal" evidence="2">
    <location>
        <begin position="17"/>
        <end position="84"/>
    </location>
</feature>
<evidence type="ECO:0000313" key="4">
    <source>
        <dbReference type="Proteomes" id="UP000375525"/>
    </source>
</evidence>
<dbReference type="AlphaFoldDB" id="A0A5E7Q5M7"/>